<evidence type="ECO:0000313" key="10">
    <source>
        <dbReference type="Proteomes" id="UP000001396"/>
    </source>
</evidence>
<dbReference type="AlphaFoldDB" id="D3BUG0"/>
<evidence type="ECO:0000256" key="3">
    <source>
        <dbReference type="ARBA" id="ARBA00004613"/>
    </source>
</evidence>
<evidence type="ECO:0000256" key="6">
    <source>
        <dbReference type="ARBA" id="ARBA00023136"/>
    </source>
</evidence>
<name>D3BUG0_HETP5</name>
<dbReference type="NCBIfam" id="TIGR01376">
    <property type="entry name" value="POMP_repeat"/>
    <property type="match status" value="1"/>
</dbReference>
<evidence type="ECO:0000256" key="4">
    <source>
        <dbReference type="ARBA" id="ARBA00022525"/>
    </source>
</evidence>
<dbReference type="EMBL" id="ADBJ01000060">
    <property type="protein sequence ID" value="EFA74748.1"/>
    <property type="molecule type" value="Genomic_DNA"/>
</dbReference>
<evidence type="ECO:0000256" key="8">
    <source>
        <dbReference type="SAM" id="SignalP"/>
    </source>
</evidence>
<evidence type="ECO:0000256" key="7">
    <source>
        <dbReference type="ARBA" id="ARBA00023237"/>
    </source>
</evidence>
<keyword evidence="4" id="KW-0964">Secreted</keyword>
<evidence type="ECO:0000313" key="9">
    <source>
        <dbReference type="EMBL" id="EFA74748.1"/>
    </source>
</evidence>
<keyword evidence="5 8" id="KW-0732">Signal</keyword>
<gene>
    <name evidence="9" type="ORF">PPL_11780</name>
</gene>
<dbReference type="PANTHER" id="PTHR11319:SF35">
    <property type="entry name" value="OUTER MEMBRANE PROTEIN PMPC-RELATED"/>
    <property type="match status" value="1"/>
</dbReference>
<comment type="caution">
    <text evidence="9">The sequence shown here is derived from an EMBL/GenBank/DDBJ whole genome shotgun (WGS) entry which is preliminary data.</text>
</comment>
<dbReference type="InParanoid" id="D3BUG0"/>
<feature type="chain" id="PRO_5003041602" description="EGF-like domain-containing protein" evidence="8">
    <location>
        <begin position="20"/>
        <end position="544"/>
    </location>
</feature>
<evidence type="ECO:0000256" key="5">
    <source>
        <dbReference type="ARBA" id="ARBA00022729"/>
    </source>
</evidence>
<dbReference type="InterPro" id="IPR003368">
    <property type="entry name" value="POMP_repeat"/>
</dbReference>
<evidence type="ECO:0000256" key="1">
    <source>
        <dbReference type="ARBA" id="ARBA00004196"/>
    </source>
</evidence>
<dbReference type="GeneID" id="31367248"/>
<dbReference type="Proteomes" id="UP000001396">
    <property type="component" value="Unassembled WGS sequence"/>
</dbReference>
<comment type="subcellular location">
    <subcellularLocation>
        <location evidence="1">Cell envelope</location>
    </subcellularLocation>
    <subcellularLocation>
        <location evidence="2">Cell outer membrane</location>
    </subcellularLocation>
    <subcellularLocation>
        <location evidence="3">Secreted</location>
    </subcellularLocation>
</comment>
<feature type="signal peptide" evidence="8">
    <location>
        <begin position="1"/>
        <end position="19"/>
    </location>
</feature>
<evidence type="ECO:0008006" key="11">
    <source>
        <dbReference type="Google" id="ProtNLM"/>
    </source>
</evidence>
<keyword evidence="10" id="KW-1185">Reference proteome</keyword>
<organism evidence="9 10">
    <name type="scientific">Heterostelium pallidum (strain ATCC 26659 / Pp 5 / PN500)</name>
    <name type="common">Cellular slime mold</name>
    <name type="synonym">Polysphondylium pallidum</name>
    <dbReference type="NCBI Taxonomy" id="670386"/>
    <lineage>
        <taxon>Eukaryota</taxon>
        <taxon>Amoebozoa</taxon>
        <taxon>Evosea</taxon>
        <taxon>Eumycetozoa</taxon>
        <taxon>Dictyostelia</taxon>
        <taxon>Acytosteliales</taxon>
        <taxon>Acytosteliaceae</taxon>
        <taxon>Heterostelium</taxon>
    </lineage>
</organism>
<dbReference type="GO" id="GO:0005576">
    <property type="term" value="C:extracellular region"/>
    <property type="evidence" value="ECO:0007669"/>
    <property type="project" value="UniProtKB-SubCell"/>
</dbReference>
<proteinExistence type="predicted"/>
<accession>D3BUG0</accession>
<reference evidence="9 10" key="1">
    <citation type="journal article" date="2011" name="Genome Res.">
        <title>Phylogeny-wide analysis of social amoeba genomes highlights ancient origins for complex intercellular communication.</title>
        <authorList>
            <person name="Heidel A.J."/>
            <person name="Lawal H.M."/>
            <person name="Felder M."/>
            <person name="Schilde C."/>
            <person name="Helps N.R."/>
            <person name="Tunggal B."/>
            <person name="Rivero F."/>
            <person name="John U."/>
            <person name="Schleicher M."/>
            <person name="Eichinger L."/>
            <person name="Platzer M."/>
            <person name="Noegel A.A."/>
            <person name="Schaap P."/>
            <person name="Gloeckner G."/>
        </authorList>
    </citation>
    <scope>NUCLEOTIDE SEQUENCE [LARGE SCALE GENOMIC DNA]</scope>
    <source>
        <strain evidence="10">ATCC 26659 / Pp 5 / PN500</strain>
    </source>
</reference>
<evidence type="ECO:0000256" key="2">
    <source>
        <dbReference type="ARBA" id="ARBA00004442"/>
    </source>
</evidence>
<keyword evidence="7" id="KW-0998">Cell outer membrane</keyword>
<keyword evidence="6" id="KW-0472">Membrane</keyword>
<sequence>MKVICLVLLIFINIISIGAIDIMCFVDYSTGGPCTPTSTFQATCSKISDCNTWAYNTVHSNPSVDNTYIYIQNTGSSGYNRDCSELTYLPASNSITFQVLNGYTVIDCQGNKFLSLSMNNYTDITFSNIGFANSNARGQANQYGLFELSHPKAEASPTISFINANVSNIKSVNSGGFLRVSNLDVNIVGSNFTNCYSAMDGGVVKSNEFSDNSVYIQNSIFTSNGAYQFGGSVAAPNVYVTNSQFTKNSVISFGGAIYTTNMFESSYSSYISNQAANGGSVYAQISVIDNSVFNYSSVSNDGGALYTFNSTITNSIFSGNYAKNGGGSILAYYNISMESTTVLNSTAGISGGALMANSGINIVYCDFDYNTGGYGGAIYVVNAYTDANILNARFRGNTGDYGGAIYGVGYSFSFMLTEFNNNIAHYSAGAVYFYFTPANFDGGYYINSTSAANSTVDQTFNDEILAGNHVYVPNNIFTNGIEYYTPLVQDRSSKYAMAYGITGQCVNGIAEINVAGVVAQCQCFKGYKGPACNQRSSFKLSLDN</sequence>
<dbReference type="PANTHER" id="PTHR11319">
    <property type="entry name" value="G PROTEIN-COUPLED RECEPTOR-RELATED"/>
    <property type="match status" value="1"/>
</dbReference>
<dbReference type="RefSeq" id="XP_020426882.1">
    <property type="nucleotide sequence ID" value="XM_020582528.1"/>
</dbReference>
<protein>
    <recommendedName>
        <fullName evidence="11">EGF-like domain-containing protein</fullName>
    </recommendedName>
</protein>